<feature type="region of interest" description="Disordered" evidence="1">
    <location>
        <begin position="469"/>
        <end position="488"/>
    </location>
</feature>
<dbReference type="EMBL" id="LCNU01000018">
    <property type="protein sequence ID" value="KKU63784.1"/>
    <property type="molecule type" value="Genomic_DNA"/>
</dbReference>
<dbReference type="Gene3D" id="2.60.40.3440">
    <property type="match status" value="1"/>
</dbReference>
<dbReference type="Proteomes" id="UP000034502">
    <property type="component" value="Unassembled WGS sequence"/>
</dbReference>
<feature type="compositionally biased region" description="Low complexity" evidence="1">
    <location>
        <begin position="412"/>
        <end position="425"/>
    </location>
</feature>
<dbReference type="InterPro" id="IPR002105">
    <property type="entry name" value="Dockerin_1_rpt"/>
</dbReference>
<feature type="compositionally biased region" description="Polar residues" evidence="1">
    <location>
        <begin position="469"/>
        <end position="482"/>
    </location>
</feature>
<comment type="caution">
    <text evidence="2">The sequence shown here is derived from an EMBL/GenBank/DDBJ whole genome shotgun (WGS) entry which is preliminary data.</text>
</comment>
<dbReference type="PROSITE" id="PS00018">
    <property type="entry name" value="EF_HAND_1"/>
    <property type="match status" value="1"/>
</dbReference>
<dbReference type="InterPro" id="IPR036439">
    <property type="entry name" value="Dockerin_dom_sf"/>
</dbReference>
<proteinExistence type="predicted"/>
<dbReference type="InterPro" id="IPR018247">
    <property type="entry name" value="EF_Hand_1_Ca_BS"/>
</dbReference>
<dbReference type="PATRIC" id="fig|1618364.3.peg.667"/>
<gene>
    <name evidence="2" type="ORF">UX86_C0018G0020</name>
</gene>
<dbReference type="Gene3D" id="3.20.20.80">
    <property type="entry name" value="Glycosidases"/>
    <property type="match status" value="1"/>
</dbReference>
<organism evidence="2 3">
    <name type="scientific">Candidatus Amesbacteria bacterium GW2011_GWC1_47_15</name>
    <dbReference type="NCBI Taxonomy" id="1618364"/>
    <lineage>
        <taxon>Bacteria</taxon>
        <taxon>Candidatus Amesiibacteriota</taxon>
    </lineage>
</organism>
<dbReference type="STRING" id="1618364.UX86_C0018G0020"/>
<sequence>MKPAILFGLILLFFTNTLKVQSAVTGQIIADPANSRRLIYNGVSVNGYPKPVLLCGAGDPEDFFYHNTSQSLNTLITNKSKTTYITAYVKDNCSGCNPGTGTALDTKLIEWGGYLDQLENAGVTIVFFFFDDGYSMPSGWLTGDGPKIVNKLKNRKDNPSQPRKLLIWSVAEEYSEGLSDQQVKDIAAMIKANDANGHVIGVHQLPGTAFKFGSDSNLKMFLMQINKEDPVTMNADLNAAWSNPANAGKILNMAENIDHALDSRIIVRQRNWAAIMGGASIVQVHKMGGTGTGFNNDPAKYGDCNNLTGFMESTRVNFMIPNNTIKAGSTEWVLAEPGYSYILYTRNGGSPGLSGMTGGTYIFNWMDTVTGSKMTETKTVGTGIQTWAKPSSFENELALYLVKSTNPPVLTLTPTPKLPTSTPTPAINKPPIAQNQTVATGQETAVFIQLQFEDNDGPGPYTYTITQQPANGTLSGSNNDRTYTPKPGFTGTDSFKWKVNDGKADSNIATVSITVVSDNKQGDANGDGKVDGADYLIWLSYYGQSVTGPAKGDFNNSGKTDGADYLVWLSNYGK</sequence>
<dbReference type="Pfam" id="PF00404">
    <property type="entry name" value="Dockerin_1"/>
    <property type="match status" value="1"/>
</dbReference>
<name>A0A0G1S2R8_9BACT</name>
<accession>A0A0G1S2R8</accession>
<dbReference type="GO" id="GO:0000272">
    <property type="term" value="P:polysaccharide catabolic process"/>
    <property type="evidence" value="ECO:0007669"/>
    <property type="project" value="InterPro"/>
</dbReference>
<evidence type="ECO:0000256" key="1">
    <source>
        <dbReference type="SAM" id="MobiDB-lite"/>
    </source>
</evidence>
<evidence type="ECO:0000313" key="3">
    <source>
        <dbReference type="Proteomes" id="UP000034502"/>
    </source>
</evidence>
<dbReference type="GO" id="GO:0004553">
    <property type="term" value="F:hydrolase activity, hydrolyzing O-glycosyl compounds"/>
    <property type="evidence" value="ECO:0007669"/>
    <property type="project" value="InterPro"/>
</dbReference>
<dbReference type="Gene3D" id="1.10.1330.10">
    <property type="entry name" value="Dockerin domain"/>
    <property type="match status" value="1"/>
</dbReference>
<dbReference type="AlphaFoldDB" id="A0A0G1S2R8"/>
<feature type="region of interest" description="Disordered" evidence="1">
    <location>
        <begin position="412"/>
        <end position="431"/>
    </location>
</feature>
<reference evidence="2 3" key="1">
    <citation type="journal article" date="2015" name="Nature">
        <title>rRNA introns, odd ribosomes, and small enigmatic genomes across a large radiation of phyla.</title>
        <authorList>
            <person name="Brown C.T."/>
            <person name="Hug L.A."/>
            <person name="Thomas B.C."/>
            <person name="Sharon I."/>
            <person name="Castelle C.J."/>
            <person name="Singh A."/>
            <person name="Wilkins M.J."/>
            <person name="Williams K.H."/>
            <person name="Banfield J.F."/>
        </authorList>
    </citation>
    <scope>NUCLEOTIDE SEQUENCE [LARGE SCALE GENOMIC DNA]</scope>
</reference>
<dbReference type="Pfam" id="PF17963">
    <property type="entry name" value="Big_9"/>
    <property type="match status" value="1"/>
</dbReference>
<dbReference type="SUPFAM" id="SSF63446">
    <property type="entry name" value="Type I dockerin domain"/>
    <property type="match status" value="1"/>
</dbReference>
<protein>
    <submittedName>
        <fullName evidence="2">Uncharacterized protein</fullName>
    </submittedName>
</protein>
<evidence type="ECO:0000313" key="2">
    <source>
        <dbReference type="EMBL" id="KKU63784.1"/>
    </source>
</evidence>